<protein>
    <submittedName>
        <fullName evidence="1">Uncharacterized protein</fullName>
    </submittedName>
</protein>
<dbReference type="OrthoDB" id="3698556at2"/>
<evidence type="ECO:0000313" key="1">
    <source>
        <dbReference type="EMBL" id="SEP92355.1"/>
    </source>
</evidence>
<name>A0A1H9BTU3_9PSEU</name>
<proteinExistence type="predicted"/>
<sequence>MRSNTDEQTLPEDRKMFEFTAIRQPGNARVTPSWRFQVSDGCRVILFDDGHTRFLMDETADYKVTGTNRSVHRPGAKMIETKSKQ</sequence>
<keyword evidence="2" id="KW-1185">Reference proteome</keyword>
<organism evidence="1 2">
    <name type="scientific">Lentzea xinjiangensis</name>
    <dbReference type="NCBI Taxonomy" id="402600"/>
    <lineage>
        <taxon>Bacteria</taxon>
        <taxon>Bacillati</taxon>
        <taxon>Actinomycetota</taxon>
        <taxon>Actinomycetes</taxon>
        <taxon>Pseudonocardiales</taxon>
        <taxon>Pseudonocardiaceae</taxon>
        <taxon>Lentzea</taxon>
    </lineage>
</organism>
<reference evidence="2" key="1">
    <citation type="submission" date="2016-10" db="EMBL/GenBank/DDBJ databases">
        <authorList>
            <person name="Varghese N."/>
            <person name="Submissions S."/>
        </authorList>
    </citation>
    <scope>NUCLEOTIDE SEQUENCE [LARGE SCALE GENOMIC DNA]</scope>
    <source>
        <strain evidence="2">CGMCC 4.3525</strain>
    </source>
</reference>
<dbReference type="AlphaFoldDB" id="A0A1H9BTU3"/>
<accession>A0A1H9BTU3</accession>
<evidence type="ECO:0000313" key="2">
    <source>
        <dbReference type="Proteomes" id="UP000199352"/>
    </source>
</evidence>
<dbReference type="EMBL" id="FOFR01000001">
    <property type="protein sequence ID" value="SEP92355.1"/>
    <property type="molecule type" value="Genomic_DNA"/>
</dbReference>
<gene>
    <name evidence="1" type="ORF">SAMN05216188_101928</name>
</gene>
<dbReference type="Proteomes" id="UP000199352">
    <property type="component" value="Unassembled WGS sequence"/>
</dbReference>